<gene>
    <name evidence="1" type="ORF">SAMN05444320_101508</name>
</gene>
<dbReference type="Proteomes" id="UP000184501">
    <property type="component" value="Unassembled WGS sequence"/>
</dbReference>
<dbReference type="AlphaFoldDB" id="A0A1M4UQ00"/>
<sequence>MSAALAGSMAERTGRILAEWVELVRAAGPDPLDRNAVRAGLRDAHGVKQNTRWAIAGEAARAAGWREPTFEEHVDAQYAGTRAALRPIYDRRAARVELGLRFDDPPASARLEPAKAPGQATHRVVLRGPVEVDVEVEFLLRAAYEQNG</sequence>
<evidence type="ECO:0000313" key="1">
    <source>
        <dbReference type="EMBL" id="SHE58842.1"/>
    </source>
</evidence>
<keyword evidence="2" id="KW-1185">Reference proteome</keyword>
<dbReference type="STRING" id="2017.SAMN05444320_101508"/>
<proteinExistence type="predicted"/>
<organism evidence="1 2">
    <name type="scientific">Streptoalloteichus hindustanus</name>
    <dbReference type="NCBI Taxonomy" id="2017"/>
    <lineage>
        <taxon>Bacteria</taxon>
        <taxon>Bacillati</taxon>
        <taxon>Actinomycetota</taxon>
        <taxon>Actinomycetes</taxon>
        <taxon>Pseudonocardiales</taxon>
        <taxon>Pseudonocardiaceae</taxon>
        <taxon>Streptoalloteichus</taxon>
    </lineage>
</organism>
<accession>A0A1M4UQ00</accession>
<evidence type="ECO:0000313" key="2">
    <source>
        <dbReference type="Proteomes" id="UP000184501"/>
    </source>
</evidence>
<name>A0A1M4UQ00_STRHI</name>
<reference evidence="1 2" key="1">
    <citation type="submission" date="2016-11" db="EMBL/GenBank/DDBJ databases">
        <authorList>
            <person name="Jaros S."/>
            <person name="Januszkiewicz K."/>
            <person name="Wedrychowicz H."/>
        </authorList>
    </citation>
    <scope>NUCLEOTIDE SEQUENCE [LARGE SCALE GENOMIC DNA]</scope>
    <source>
        <strain evidence="1 2">DSM 44523</strain>
    </source>
</reference>
<dbReference type="EMBL" id="FQVN01000001">
    <property type="protein sequence ID" value="SHE58842.1"/>
    <property type="molecule type" value="Genomic_DNA"/>
</dbReference>
<protein>
    <recommendedName>
        <fullName evidence="3">DUF5655 domain-containing protein</fullName>
    </recommendedName>
</protein>
<evidence type="ECO:0008006" key="3">
    <source>
        <dbReference type="Google" id="ProtNLM"/>
    </source>
</evidence>